<name>A0ABR1DT23_NECAM</name>
<protein>
    <submittedName>
        <fullName evidence="1">Uncharacterized protein</fullName>
    </submittedName>
</protein>
<dbReference type="Proteomes" id="UP001303046">
    <property type="component" value="Unassembled WGS sequence"/>
</dbReference>
<accession>A0ABR1DT23</accession>
<keyword evidence="2" id="KW-1185">Reference proteome</keyword>
<evidence type="ECO:0000313" key="2">
    <source>
        <dbReference type="Proteomes" id="UP001303046"/>
    </source>
</evidence>
<dbReference type="EMBL" id="JAVFWL010000005">
    <property type="protein sequence ID" value="KAK6753583.1"/>
    <property type="molecule type" value="Genomic_DNA"/>
</dbReference>
<organism evidence="1 2">
    <name type="scientific">Necator americanus</name>
    <name type="common">Human hookworm</name>
    <dbReference type="NCBI Taxonomy" id="51031"/>
    <lineage>
        <taxon>Eukaryota</taxon>
        <taxon>Metazoa</taxon>
        <taxon>Ecdysozoa</taxon>
        <taxon>Nematoda</taxon>
        <taxon>Chromadorea</taxon>
        <taxon>Rhabditida</taxon>
        <taxon>Rhabditina</taxon>
        <taxon>Rhabditomorpha</taxon>
        <taxon>Strongyloidea</taxon>
        <taxon>Ancylostomatidae</taxon>
        <taxon>Bunostominae</taxon>
        <taxon>Necator</taxon>
    </lineage>
</organism>
<sequence length="104" mass="11979">MSNISTKNSHTDEVMVNQHLIRGRIPVSRDSSIERTSDASSSDRRYALFAQEMSADTASLRNVDKMEMSITDMVRRLWESREVCNAIEDYDKELFGKIANCIFR</sequence>
<reference evidence="1 2" key="1">
    <citation type="submission" date="2023-08" db="EMBL/GenBank/DDBJ databases">
        <title>A Necator americanus chromosomal reference genome.</title>
        <authorList>
            <person name="Ilik V."/>
            <person name="Petrzelkova K.J."/>
            <person name="Pardy F."/>
            <person name="Fuh T."/>
            <person name="Niatou-Singa F.S."/>
            <person name="Gouil Q."/>
            <person name="Baker L."/>
            <person name="Ritchie M.E."/>
            <person name="Jex A.R."/>
            <person name="Gazzola D."/>
            <person name="Li H."/>
            <person name="Toshio Fujiwara R."/>
            <person name="Zhan B."/>
            <person name="Aroian R.V."/>
            <person name="Pafco B."/>
            <person name="Schwarz E.M."/>
        </authorList>
    </citation>
    <scope>NUCLEOTIDE SEQUENCE [LARGE SCALE GENOMIC DNA]</scope>
    <source>
        <strain evidence="1 2">Aroian</strain>
        <tissue evidence="1">Whole animal</tissue>
    </source>
</reference>
<comment type="caution">
    <text evidence="1">The sequence shown here is derived from an EMBL/GenBank/DDBJ whole genome shotgun (WGS) entry which is preliminary data.</text>
</comment>
<proteinExistence type="predicted"/>
<evidence type="ECO:0000313" key="1">
    <source>
        <dbReference type="EMBL" id="KAK6753583.1"/>
    </source>
</evidence>
<gene>
    <name evidence="1" type="primary">Necator_chrV.g17686</name>
    <name evidence="1" type="ORF">RB195_012896</name>
</gene>